<dbReference type="Proteomes" id="UP000275925">
    <property type="component" value="Unassembled WGS sequence"/>
</dbReference>
<dbReference type="InterPro" id="IPR050834">
    <property type="entry name" value="Glycosyltransf_2"/>
</dbReference>
<organism evidence="2 3">
    <name type="scientific">Candidatus Termititenax persephonae</name>
    <dbReference type="NCBI Taxonomy" id="2218525"/>
    <lineage>
        <taxon>Bacteria</taxon>
        <taxon>Bacillati</taxon>
        <taxon>Candidatus Margulisiibacteriota</taxon>
        <taxon>Candidatus Termititenacia</taxon>
        <taxon>Candidatus Termititenacales</taxon>
        <taxon>Candidatus Termititenacaceae</taxon>
        <taxon>Candidatus Termititenax</taxon>
    </lineage>
</organism>
<dbReference type="Gene3D" id="3.90.550.10">
    <property type="entry name" value="Spore Coat Polysaccharide Biosynthesis Protein SpsA, Chain A"/>
    <property type="match status" value="1"/>
</dbReference>
<evidence type="ECO:0000313" key="2">
    <source>
        <dbReference type="EMBL" id="GBR77010.1"/>
    </source>
</evidence>
<reference evidence="2 3" key="1">
    <citation type="journal article" date="2019" name="ISME J.">
        <title>Genome analyses of uncultured TG2/ZB3 bacteria in 'Margulisbacteria' specifically attached to ectosymbiotic spirochetes of protists in the termite gut.</title>
        <authorList>
            <person name="Utami Y.D."/>
            <person name="Kuwahara H."/>
            <person name="Igai K."/>
            <person name="Murakami T."/>
            <person name="Sugaya K."/>
            <person name="Morikawa T."/>
            <person name="Nagura Y."/>
            <person name="Yuki M."/>
            <person name="Deevong P."/>
            <person name="Inoue T."/>
            <person name="Kihara K."/>
            <person name="Lo N."/>
            <person name="Yamada A."/>
            <person name="Ohkuma M."/>
            <person name="Hongoh Y."/>
        </authorList>
    </citation>
    <scope>NUCLEOTIDE SEQUENCE [LARGE SCALE GENOMIC DNA]</scope>
    <source>
        <strain evidence="2">NkOx7-02</strain>
    </source>
</reference>
<dbReference type="GO" id="GO:0016740">
    <property type="term" value="F:transferase activity"/>
    <property type="evidence" value="ECO:0007669"/>
    <property type="project" value="UniProtKB-KW"/>
</dbReference>
<dbReference type="InterPro" id="IPR029044">
    <property type="entry name" value="Nucleotide-diphossugar_trans"/>
</dbReference>
<dbReference type="AlphaFoldDB" id="A0A388TIH5"/>
<accession>A0A388TIH5</accession>
<feature type="domain" description="Glycosyltransferase 2-like" evidence="1">
    <location>
        <begin position="10"/>
        <end position="143"/>
    </location>
</feature>
<evidence type="ECO:0000259" key="1">
    <source>
        <dbReference type="Pfam" id="PF00535"/>
    </source>
</evidence>
<dbReference type="EMBL" id="BGZO01000081">
    <property type="protein sequence ID" value="GBR77010.1"/>
    <property type="molecule type" value="Genomic_DNA"/>
</dbReference>
<keyword evidence="3" id="KW-1185">Reference proteome</keyword>
<gene>
    <name evidence="2" type="ORF">NO2_1470</name>
</gene>
<name>A0A388TIH5_9BACT</name>
<feature type="non-terminal residue" evidence="2">
    <location>
        <position position="1"/>
    </location>
</feature>
<sequence length="327" mass="37793">KKMTIQRKISVIVPVYNAAKYLRECLDSVAGQTLRDLEIICIDDGSTDGSLAIIEEYARQDKRIKALTKANAGYGQTLNVGLGQARGEYVGIVEPDDFIAPTMYETLWRKAAATDADFVKSDFYGFAGDGDARQIYYQQLAHRLKFYQGSLNPQETLFPQSEAICNWTGIYKKSFLDKYKIRHNETPGASYQDVGFWFQVFCRAQNICLLPQAFYFYRLDNPNSSVNSRTKIFCIQEEFAFIRRFLADDRRLEEKFLGAFHYLKFGHYLFHLHRVAAEYRADFILRMQKEYAQALADKEIDVKIFDADTWAKLKTLIQTPEKLIEQA</sequence>
<dbReference type="PANTHER" id="PTHR43685:SF2">
    <property type="entry name" value="GLYCOSYLTRANSFERASE 2-LIKE DOMAIN-CONTAINING PROTEIN"/>
    <property type="match status" value="1"/>
</dbReference>
<evidence type="ECO:0000313" key="3">
    <source>
        <dbReference type="Proteomes" id="UP000275925"/>
    </source>
</evidence>
<proteinExistence type="predicted"/>
<dbReference type="CDD" id="cd00761">
    <property type="entry name" value="Glyco_tranf_GTA_type"/>
    <property type="match status" value="1"/>
</dbReference>
<dbReference type="InterPro" id="IPR001173">
    <property type="entry name" value="Glyco_trans_2-like"/>
</dbReference>
<keyword evidence="2" id="KW-0808">Transferase</keyword>
<dbReference type="Pfam" id="PF00535">
    <property type="entry name" value="Glycos_transf_2"/>
    <property type="match status" value="1"/>
</dbReference>
<protein>
    <submittedName>
        <fullName evidence="2">Glycosyl transferase group 2</fullName>
    </submittedName>
</protein>
<dbReference type="SUPFAM" id="SSF53448">
    <property type="entry name" value="Nucleotide-diphospho-sugar transferases"/>
    <property type="match status" value="1"/>
</dbReference>
<comment type="caution">
    <text evidence="2">The sequence shown here is derived from an EMBL/GenBank/DDBJ whole genome shotgun (WGS) entry which is preliminary data.</text>
</comment>
<dbReference type="PANTHER" id="PTHR43685">
    <property type="entry name" value="GLYCOSYLTRANSFERASE"/>
    <property type="match status" value="1"/>
</dbReference>